<evidence type="ECO:0000313" key="1">
    <source>
        <dbReference type="EMBL" id="KAJ7653750.1"/>
    </source>
</evidence>
<dbReference type="AlphaFoldDB" id="A0AAD7G0N5"/>
<organism evidence="1 2">
    <name type="scientific">Mycena rosella</name>
    <name type="common">Pink bonnet</name>
    <name type="synonym">Agaricus rosellus</name>
    <dbReference type="NCBI Taxonomy" id="1033263"/>
    <lineage>
        <taxon>Eukaryota</taxon>
        <taxon>Fungi</taxon>
        <taxon>Dikarya</taxon>
        <taxon>Basidiomycota</taxon>
        <taxon>Agaricomycotina</taxon>
        <taxon>Agaricomycetes</taxon>
        <taxon>Agaricomycetidae</taxon>
        <taxon>Agaricales</taxon>
        <taxon>Marasmiineae</taxon>
        <taxon>Mycenaceae</taxon>
        <taxon>Mycena</taxon>
    </lineage>
</organism>
<reference evidence="1" key="1">
    <citation type="submission" date="2023-03" db="EMBL/GenBank/DDBJ databases">
        <title>Massive genome expansion in bonnet fungi (Mycena s.s.) driven by repeated elements and novel gene families across ecological guilds.</title>
        <authorList>
            <consortium name="Lawrence Berkeley National Laboratory"/>
            <person name="Harder C.B."/>
            <person name="Miyauchi S."/>
            <person name="Viragh M."/>
            <person name="Kuo A."/>
            <person name="Thoen E."/>
            <person name="Andreopoulos B."/>
            <person name="Lu D."/>
            <person name="Skrede I."/>
            <person name="Drula E."/>
            <person name="Henrissat B."/>
            <person name="Morin E."/>
            <person name="Kohler A."/>
            <person name="Barry K."/>
            <person name="LaButti K."/>
            <person name="Morin E."/>
            <person name="Salamov A."/>
            <person name="Lipzen A."/>
            <person name="Mereny Z."/>
            <person name="Hegedus B."/>
            <person name="Baldrian P."/>
            <person name="Stursova M."/>
            <person name="Weitz H."/>
            <person name="Taylor A."/>
            <person name="Grigoriev I.V."/>
            <person name="Nagy L.G."/>
            <person name="Martin F."/>
            <person name="Kauserud H."/>
        </authorList>
    </citation>
    <scope>NUCLEOTIDE SEQUENCE</scope>
    <source>
        <strain evidence="1">CBHHK067</strain>
    </source>
</reference>
<sequence>MAALCGVGELLRWGGRLWSAITPTADTPFLIQCDSLVIKLVRPTSSAACYPKTEEIFSEFFFTLALNHAVHERTTTCISGSTFGWAWHSLGYKAIESASSVRVIVPFSKGLHRRSTRGSSIARTTPWLIISMVEDLGPVKENLFAGTKGLAEDKAGIFVFNDEWNDVQIDKIGSTTTKEDTPSGSG</sequence>
<dbReference type="Proteomes" id="UP001221757">
    <property type="component" value="Unassembled WGS sequence"/>
</dbReference>
<dbReference type="EMBL" id="JARKIE010000332">
    <property type="protein sequence ID" value="KAJ7653750.1"/>
    <property type="molecule type" value="Genomic_DNA"/>
</dbReference>
<accession>A0AAD7G0N5</accession>
<keyword evidence="2" id="KW-1185">Reference proteome</keyword>
<gene>
    <name evidence="1" type="ORF">B0H17DRAFT_1147011</name>
</gene>
<proteinExistence type="predicted"/>
<protein>
    <submittedName>
        <fullName evidence="1">Uncharacterized protein</fullName>
    </submittedName>
</protein>
<evidence type="ECO:0000313" key="2">
    <source>
        <dbReference type="Proteomes" id="UP001221757"/>
    </source>
</evidence>
<name>A0AAD7G0N5_MYCRO</name>
<comment type="caution">
    <text evidence="1">The sequence shown here is derived from an EMBL/GenBank/DDBJ whole genome shotgun (WGS) entry which is preliminary data.</text>
</comment>